<evidence type="ECO:0000259" key="2">
    <source>
        <dbReference type="Pfam" id="PF26215"/>
    </source>
</evidence>
<organism evidence="3 4">
    <name type="scientific">Adineta ricciae</name>
    <name type="common">Rotifer</name>
    <dbReference type="NCBI Taxonomy" id="249248"/>
    <lineage>
        <taxon>Eukaryota</taxon>
        <taxon>Metazoa</taxon>
        <taxon>Spiralia</taxon>
        <taxon>Gnathifera</taxon>
        <taxon>Rotifera</taxon>
        <taxon>Eurotatoria</taxon>
        <taxon>Bdelloidea</taxon>
        <taxon>Adinetida</taxon>
        <taxon>Adinetidae</taxon>
        <taxon>Adineta</taxon>
    </lineage>
</organism>
<dbReference type="Proteomes" id="UP000663828">
    <property type="component" value="Unassembled WGS sequence"/>
</dbReference>
<feature type="non-terminal residue" evidence="3">
    <location>
        <position position="107"/>
    </location>
</feature>
<dbReference type="AlphaFoldDB" id="A0A815WB72"/>
<gene>
    <name evidence="3" type="ORF">XAT740_LOCUS42366</name>
</gene>
<keyword evidence="4" id="KW-1185">Reference proteome</keyword>
<comment type="caution">
    <text evidence="3">The sequence shown here is derived from an EMBL/GenBank/DDBJ whole genome shotgun (WGS) entry which is preliminary data.</text>
</comment>
<protein>
    <recommendedName>
        <fullName evidence="2">Helix-turn-helix domain-containing protein</fullName>
    </recommendedName>
</protein>
<dbReference type="EMBL" id="CAJNOR010005071">
    <property type="protein sequence ID" value="CAF1543659.1"/>
    <property type="molecule type" value="Genomic_DNA"/>
</dbReference>
<feature type="compositionally biased region" description="Polar residues" evidence="1">
    <location>
        <begin position="86"/>
        <end position="107"/>
    </location>
</feature>
<name>A0A815WB72_ADIRI</name>
<proteinExistence type="predicted"/>
<evidence type="ECO:0000256" key="1">
    <source>
        <dbReference type="SAM" id="MobiDB-lite"/>
    </source>
</evidence>
<dbReference type="InterPro" id="IPR058912">
    <property type="entry name" value="HTH_animal"/>
</dbReference>
<dbReference type="Pfam" id="PF26215">
    <property type="entry name" value="HTH_animal"/>
    <property type="match status" value="1"/>
</dbReference>
<sequence>RPIPIPPIPIPPIPIPTNTNTNQYYPVPIPILQYRIGIVTSLSTSLLRAVRYSSTLQAFESERRSIKLMLLYNGHQHTADNRKQKPSQSGQTTCTSPNQAWTQTAST</sequence>
<feature type="region of interest" description="Disordered" evidence="1">
    <location>
        <begin position="77"/>
        <end position="107"/>
    </location>
</feature>
<feature type="domain" description="Helix-turn-helix" evidence="2">
    <location>
        <begin position="44"/>
        <end position="76"/>
    </location>
</feature>
<accession>A0A815WB72</accession>
<evidence type="ECO:0000313" key="4">
    <source>
        <dbReference type="Proteomes" id="UP000663828"/>
    </source>
</evidence>
<reference evidence="3" key="1">
    <citation type="submission" date="2021-02" db="EMBL/GenBank/DDBJ databases">
        <authorList>
            <person name="Nowell W R."/>
        </authorList>
    </citation>
    <scope>NUCLEOTIDE SEQUENCE</scope>
</reference>
<evidence type="ECO:0000313" key="3">
    <source>
        <dbReference type="EMBL" id="CAF1543659.1"/>
    </source>
</evidence>